<dbReference type="EMBL" id="CALNXI010003142">
    <property type="protein sequence ID" value="CAH3192316.1"/>
    <property type="molecule type" value="Genomic_DNA"/>
</dbReference>
<dbReference type="SUPFAM" id="SSF56988">
    <property type="entry name" value="Anthrax protective antigen"/>
    <property type="match status" value="1"/>
</dbReference>
<gene>
    <name evidence="3" type="ORF">PEVE_00023674</name>
</gene>
<dbReference type="PROSITE" id="PS51820">
    <property type="entry name" value="PA14"/>
    <property type="match status" value="1"/>
</dbReference>
<proteinExistence type="predicted"/>
<dbReference type="PANTHER" id="PTHR46769:SF2">
    <property type="entry name" value="FIBROCYSTIN-L ISOFORM 2 PRECURSOR-RELATED"/>
    <property type="match status" value="1"/>
</dbReference>
<name>A0ABN8SMS1_9CNID</name>
<dbReference type="Gene3D" id="2.60.120.260">
    <property type="entry name" value="Galactose-binding domain-like"/>
    <property type="match status" value="1"/>
</dbReference>
<reference evidence="3 4" key="1">
    <citation type="submission" date="2022-05" db="EMBL/GenBank/DDBJ databases">
        <authorList>
            <consortium name="Genoscope - CEA"/>
            <person name="William W."/>
        </authorList>
    </citation>
    <scope>NUCLEOTIDE SEQUENCE [LARGE SCALE GENOMIC DNA]</scope>
</reference>
<feature type="non-terminal residue" evidence="3">
    <location>
        <position position="1"/>
    </location>
</feature>
<keyword evidence="4" id="KW-1185">Reference proteome</keyword>
<protein>
    <recommendedName>
        <fullName evidence="2">PA14 domain-containing protein</fullName>
    </recommendedName>
</protein>
<dbReference type="Proteomes" id="UP001159427">
    <property type="component" value="Unassembled WGS sequence"/>
</dbReference>
<evidence type="ECO:0000259" key="2">
    <source>
        <dbReference type="PROSITE" id="PS51820"/>
    </source>
</evidence>
<dbReference type="InterPro" id="IPR037524">
    <property type="entry name" value="PA14/GLEYA"/>
</dbReference>
<dbReference type="InterPro" id="IPR011658">
    <property type="entry name" value="PA14_dom"/>
</dbReference>
<dbReference type="Pfam" id="PF07691">
    <property type="entry name" value="PA14"/>
    <property type="match status" value="1"/>
</dbReference>
<evidence type="ECO:0000313" key="4">
    <source>
        <dbReference type="Proteomes" id="UP001159427"/>
    </source>
</evidence>
<dbReference type="SUPFAM" id="SSF56436">
    <property type="entry name" value="C-type lectin-like"/>
    <property type="match status" value="1"/>
</dbReference>
<accession>A0ABN8SMS1</accession>
<dbReference type="InterPro" id="IPR052387">
    <property type="entry name" value="Fibrocystin"/>
</dbReference>
<dbReference type="PANTHER" id="PTHR46769">
    <property type="entry name" value="POLYCYSTIC KIDNEY AND HEPATIC DISEASE 1 (AUTOSOMAL RECESSIVE)-LIKE 1"/>
    <property type="match status" value="1"/>
</dbReference>
<evidence type="ECO:0000256" key="1">
    <source>
        <dbReference type="ARBA" id="ARBA00022729"/>
    </source>
</evidence>
<dbReference type="InterPro" id="IPR016187">
    <property type="entry name" value="CTDL_fold"/>
</dbReference>
<evidence type="ECO:0000313" key="3">
    <source>
        <dbReference type="EMBL" id="CAH3192316.1"/>
    </source>
</evidence>
<sequence length="616" mass="70559">QNACTPGWLNLGESCFQIYSYNYQASKDAMFKCHNLGGRRAVLGNAVQLHALSRFIDDYIGDPWLNSDHLWPCQWYLSCGFICETDERRFLIGWQSVHSSQANSSGEPFHAVDGNVASCFTVKRQKGQPVWWTVTLQRRGFVSKIWIINRLGRCLAEMPKHDVILRNNVETKKANCKVYSWKDRQKTLMICEPLISASNVTIYEDGVDDLSLCEVMITAIESEDSLHGVLQELWYDNPFAVSLQDDSSFPSNPNVVYILRQFDAPFDFHTFYGQRLTAYLQVSESGNYTFFVACDDTCELWLRTEKEEHVEKMADNEASGKLLLIKLDYWTDRNQWNKFPSQQTSKEIWLSKCQSYSLELLMRQFGGKDGASVGMKLPNGTFIGPITEDHLFWVRPGVGYIDFQISSVPKKVTLKTGQKLLIQANYKYCCRGLYCSGCPMRLYVSFSEQRILVHNDLPMDCQERYFNTSFDTFLQEGTYQIKEIWWKENRTCFMLILAETTRGTKREAAEGDTKYDVKVPKPEAVDPVTEPTDEYAGGPDPLYVADFKKLRPAKRWKKNTLVNQKFIITLDQTSGPREGEDLNISATHALAVAMDNPMTISGHFKMAAESIEKKDD</sequence>
<organism evidence="3 4">
    <name type="scientific">Porites evermanni</name>
    <dbReference type="NCBI Taxonomy" id="104178"/>
    <lineage>
        <taxon>Eukaryota</taxon>
        <taxon>Metazoa</taxon>
        <taxon>Cnidaria</taxon>
        <taxon>Anthozoa</taxon>
        <taxon>Hexacorallia</taxon>
        <taxon>Scleractinia</taxon>
        <taxon>Fungiina</taxon>
        <taxon>Poritidae</taxon>
        <taxon>Porites</taxon>
    </lineage>
</organism>
<keyword evidence="1" id="KW-0732">Signal</keyword>
<dbReference type="SUPFAM" id="SSF49785">
    <property type="entry name" value="Galactose-binding domain-like"/>
    <property type="match status" value="1"/>
</dbReference>
<feature type="domain" description="PA14" evidence="2">
    <location>
        <begin position="224"/>
        <end position="390"/>
    </location>
</feature>
<comment type="caution">
    <text evidence="3">The sequence shown here is derived from an EMBL/GenBank/DDBJ whole genome shotgun (WGS) entry which is preliminary data.</text>
</comment>
<dbReference type="InterPro" id="IPR008979">
    <property type="entry name" value="Galactose-bd-like_sf"/>
</dbReference>